<feature type="active site" evidence="6 7">
    <location>
        <position position="335"/>
    </location>
</feature>
<dbReference type="InterPro" id="IPR035909">
    <property type="entry name" value="CheB_C"/>
</dbReference>
<comment type="subcellular location">
    <subcellularLocation>
        <location evidence="6">Cytoplasm</location>
    </subcellularLocation>
</comment>
<dbReference type="SMART" id="SM00448">
    <property type="entry name" value="REC"/>
    <property type="match status" value="1"/>
</dbReference>
<reference evidence="12" key="1">
    <citation type="submission" date="2019-11" db="EMBL/GenBank/DDBJ databases">
        <title>Genome sequence of Heliorestis convoluta strain HH, an alkaliphilic and minimalistic phototrophic bacterium from a soda lake in Egypt.</title>
        <authorList>
            <person name="Dewey E.D."/>
            <person name="Stokes L.M."/>
            <person name="Burchell B.M."/>
            <person name="Shaffer K.N."/>
            <person name="Huntington A.M."/>
            <person name="Baker J.M."/>
            <person name="Nadendla S."/>
            <person name="Giglio M.G."/>
            <person name="Touchman J.W."/>
            <person name="Blankenship R.E."/>
            <person name="Madigan M.T."/>
            <person name="Sattley W.M."/>
        </authorList>
    </citation>
    <scope>NUCLEOTIDE SEQUENCE [LARGE SCALE GENOMIC DNA]</scope>
    <source>
        <strain evidence="12">HH</strain>
    </source>
</reference>
<dbReference type="GO" id="GO:0008984">
    <property type="term" value="F:protein-glutamate methylesterase activity"/>
    <property type="evidence" value="ECO:0007669"/>
    <property type="project" value="UniProtKB-UniRule"/>
</dbReference>
<keyword evidence="12" id="KW-1185">Reference proteome</keyword>
<evidence type="ECO:0000256" key="4">
    <source>
        <dbReference type="ARBA" id="ARBA00024867"/>
    </source>
</evidence>
<keyword evidence="2 6" id="KW-0145">Chemotaxis</keyword>
<dbReference type="GO" id="GO:0000156">
    <property type="term" value="F:phosphorelay response regulator activity"/>
    <property type="evidence" value="ECO:0007669"/>
    <property type="project" value="InterPro"/>
</dbReference>
<dbReference type="InterPro" id="IPR008248">
    <property type="entry name" value="CheB-like"/>
</dbReference>
<dbReference type="GO" id="GO:0005737">
    <property type="term" value="C:cytoplasm"/>
    <property type="evidence" value="ECO:0007669"/>
    <property type="project" value="UniProtKB-SubCell"/>
</dbReference>
<proteinExistence type="inferred from homology"/>
<dbReference type="CDD" id="cd17541">
    <property type="entry name" value="REC_CheB-like"/>
    <property type="match status" value="1"/>
</dbReference>
<dbReference type="EC" id="3.5.1.44" evidence="6"/>
<evidence type="ECO:0000256" key="3">
    <source>
        <dbReference type="ARBA" id="ARBA00022801"/>
    </source>
</evidence>
<dbReference type="Pfam" id="PF00072">
    <property type="entry name" value="Response_reg"/>
    <property type="match status" value="1"/>
</dbReference>
<dbReference type="EC" id="3.1.1.61" evidence="6"/>
<dbReference type="EMBL" id="CP045875">
    <property type="protein sequence ID" value="QGG46446.1"/>
    <property type="molecule type" value="Genomic_DNA"/>
</dbReference>
<keyword evidence="3 6" id="KW-0378">Hydrolase</keyword>
<evidence type="ECO:0000256" key="6">
    <source>
        <dbReference type="HAMAP-Rule" id="MF_00099"/>
    </source>
</evidence>
<sequence length="395" mass="43008">MNKSIRLLVVDDSALMRKHLVAYLQKDRRIDVIATARDGVDAVDKAIELRPDVITLDINMPKMDGLTALQHIMYKAPCPIIILSSLTQKGALITFEALELGAFDFINKPKGTISYDIEGMGKELLNKIYAAADSKGMGKSSMYRTRAKATAPSSTKSLSTNREIGTKSKSAIAKNYLTVDGSRSKGREREKEVLPAIALPERVVLIGVSTGGPKTLMDILPKLPAHFPYPILLIQHMPAHFTSSFAARLHKILPMNVIEARHRQPLEAGTIYLAPGGVHMHVDRPIGRNQLRLLISEKPADRLFKPSVDVTLFSLLKHFPAERIISVLLTGIGDDGAKAMAAVTEQGGCTIAESEETAIVFGMPKVAAELGGASKVLPSYEIADEIMREAARSLI</sequence>
<dbReference type="PANTHER" id="PTHR42872">
    <property type="entry name" value="PROTEIN-GLUTAMATE METHYLESTERASE/PROTEIN-GLUTAMINE GLUTAMINASE"/>
    <property type="match status" value="1"/>
</dbReference>
<evidence type="ECO:0000256" key="7">
    <source>
        <dbReference type="PROSITE-ProRule" id="PRU00050"/>
    </source>
</evidence>
<keyword evidence="6 8" id="KW-0597">Phosphoprotein</keyword>
<protein>
    <recommendedName>
        <fullName evidence="6">Protein-glutamate methylesterase/protein-glutamine glutaminase</fullName>
        <ecNumber evidence="6">3.1.1.61</ecNumber>
        <ecNumber evidence="6">3.5.1.44</ecNumber>
    </recommendedName>
</protein>
<feature type="domain" description="CheB-type methylesterase" evidence="10">
    <location>
        <begin position="195"/>
        <end position="393"/>
    </location>
</feature>
<dbReference type="GO" id="GO:0006935">
    <property type="term" value="P:chemotaxis"/>
    <property type="evidence" value="ECO:0007669"/>
    <property type="project" value="UniProtKB-UniRule"/>
</dbReference>
<evidence type="ECO:0000313" key="11">
    <source>
        <dbReference type="EMBL" id="QGG46446.1"/>
    </source>
</evidence>
<comment type="catalytic activity">
    <reaction evidence="5 6">
        <text>[protein]-L-glutamate 5-O-methyl ester + H2O = L-glutamyl-[protein] + methanol + H(+)</text>
        <dbReference type="Rhea" id="RHEA:23236"/>
        <dbReference type="Rhea" id="RHEA-COMP:10208"/>
        <dbReference type="Rhea" id="RHEA-COMP:10311"/>
        <dbReference type="ChEBI" id="CHEBI:15377"/>
        <dbReference type="ChEBI" id="CHEBI:15378"/>
        <dbReference type="ChEBI" id="CHEBI:17790"/>
        <dbReference type="ChEBI" id="CHEBI:29973"/>
        <dbReference type="ChEBI" id="CHEBI:82795"/>
        <dbReference type="EC" id="3.1.1.61"/>
    </reaction>
</comment>
<dbReference type="Pfam" id="PF01339">
    <property type="entry name" value="CheB_methylest"/>
    <property type="match status" value="1"/>
</dbReference>
<dbReference type="KEGG" id="hcv:FTV88_0267"/>
<comment type="domain">
    <text evidence="6">Contains a C-terminal catalytic domain, and an N-terminal region which modulates catalytic activity.</text>
</comment>
<dbReference type="PROSITE" id="PS50122">
    <property type="entry name" value="CHEB"/>
    <property type="match status" value="1"/>
</dbReference>
<gene>
    <name evidence="6" type="primary">cheB</name>
    <name evidence="11" type="ORF">FTV88_0267</name>
</gene>
<dbReference type="GO" id="GO:0050568">
    <property type="term" value="F:protein-glutamine glutaminase activity"/>
    <property type="evidence" value="ECO:0007669"/>
    <property type="project" value="UniProtKB-UniRule"/>
</dbReference>
<dbReference type="InterPro" id="IPR011006">
    <property type="entry name" value="CheY-like_superfamily"/>
</dbReference>
<feature type="modified residue" description="4-aspartylphosphate" evidence="6 8">
    <location>
        <position position="57"/>
    </location>
</feature>
<feature type="active site" evidence="6 7">
    <location>
        <position position="209"/>
    </location>
</feature>
<dbReference type="PROSITE" id="PS50110">
    <property type="entry name" value="RESPONSE_REGULATORY"/>
    <property type="match status" value="1"/>
</dbReference>
<evidence type="ECO:0000256" key="1">
    <source>
        <dbReference type="ARBA" id="ARBA00022490"/>
    </source>
</evidence>
<keyword evidence="1 6" id="KW-0963">Cytoplasm</keyword>
<comment type="PTM">
    <text evidence="6">Phosphorylated by CheA. Phosphorylation of the N-terminal regulatory domain activates the methylesterase activity.</text>
</comment>
<organism evidence="11 12">
    <name type="scientific">Heliorestis convoluta</name>
    <dbReference type="NCBI Taxonomy" id="356322"/>
    <lineage>
        <taxon>Bacteria</taxon>
        <taxon>Bacillati</taxon>
        <taxon>Bacillota</taxon>
        <taxon>Clostridia</taxon>
        <taxon>Eubacteriales</taxon>
        <taxon>Heliobacteriaceae</taxon>
        <taxon>Heliorestis</taxon>
    </lineage>
</organism>
<name>A0A5Q2MZ46_9FIRM</name>
<dbReference type="Gene3D" id="3.40.50.2300">
    <property type="match status" value="1"/>
</dbReference>
<feature type="domain" description="Response regulatory" evidence="9">
    <location>
        <begin position="6"/>
        <end position="123"/>
    </location>
</feature>
<evidence type="ECO:0000259" key="9">
    <source>
        <dbReference type="PROSITE" id="PS50110"/>
    </source>
</evidence>
<evidence type="ECO:0000313" key="12">
    <source>
        <dbReference type="Proteomes" id="UP000366051"/>
    </source>
</evidence>
<dbReference type="PIRSF" id="PIRSF000876">
    <property type="entry name" value="RR_chemtxs_CheB"/>
    <property type="match status" value="1"/>
</dbReference>
<dbReference type="NCBIfam" id="NF001965">
    <property type="entry name" value="PRK00742.1"/>
    <property type="match status" value="1"/>
</dbReference>
<comment type="function">
    <text evidence="4">May play the central regulatory role in sporulation. It may be an element of the effector pathway responsible for the activation of sporulation genes in response to nutritional stress. Spo0A may act in concert with spo0H (a sigma factor) to control the expression of some genes that are critical to the sporulation process.</text>
</comment>
<dbReference type="HAMAP" id="MF_00099">
    <property type="entry name" value="CheB_chemtxs"/>
    <property type="match status" value="1"/>
</dbReference>
<evidence type="ECO:0000256" key="8">
    <source>
        <dbReference type="PROSITE-ProRule" id="PRU00169"/>
    </source>
</evidence>
<dbReference type="Proteomes" id="UP000366051">
    <property type="component" value="Chromosome"/>
</dbReference>
<evidence type="ECO:0000256" key="2">
    <source>
        <dbReference type="ARBA" id="ARBA00022500"/>
    </source>
</evidence>
<feature type="active site" evidence="6 7">
    <location>
        <position position="236"/>
    </location>
</feature>
<dbReference type="InterPro" id="IPR000673">
    <property type="entry name" value="Sig_transdc_resp-reg_Me-estase"/>
</dbReference>
<evidence type="ECO:0000259" key="10">
    <source>
        <dbReference type="PROSITE" id="PS50122"/>
    </source>
</evidence>
<dbReference type="AlphaFoldDB" id="A0A5Q2MZ46"/>
<accession>A0A5Q2MZ46</accession>
<dbReference type="PANTHER" id="PTHR42872:SF6">
    <property type="entry name" value="PROTEIN-GLUTAMATE METHYLESTERASE_PROTEIN-GLUTAMINE GLUTAMINASE"/>
    <property type="match status" value="1"/>
</dbReference>
<dbReference type="Gene3D" id="3.40.50.180">
    <property type="entry name" value="Methylesterase CheB, C-terminal domain"/>
    <property type="match status" value="1"/>
</dbReference>
<comment type="function">
    <text evidence="6">Involved in chemotaxis. Part of a chemotaxis signal transduction system that modulates chemotaxis in response to various stimuli. Catalyzes the demethylation of specific methylglutamate residues introduced into the chemoreceptors (methyl-accepting chemotaxis proteins or MCP) by CheR. Also mediates the irreversible deamidation of specific glutamine residues to glutamic acid.</text>
</comment>
<comment type="catalytic activity">
    <reaction evidence="6">
        <text>L-glutaminyl-[protein] + H2O = L-glutamyl-[protein] + NH4(+)</text>
        <dbReference type="Rhea" id="RHEA:16441"/>
        <dbReference type="Rhea" id="RHEA-COMP:10207"/>
        <dbReference type="Rhea" id="RHEA-COMP:10208"/>
        <dbReference type="ChEBI" id="CHEBI:15377"/>
        <dbReference type="ChEBI" id="CHEBI:28938"/>
        <dbReference type="ChEBI" id="CHEBI:29973"/>
        <dbReference type="ChEBI" id="CHEBI:30011"/>
        <dbReference type="EC" id="3.5.1.44"/>
    </reaction>
</comment>
<evidence type="ECO:0000256" key="5">
    <source>
        <dbReference type="ARBA" id="ARBA00048267"/>
    </source>
</evidence>
<dbReference type="InterPro" id="IPR001789">
    <property type="entry name" value="Sig_transdc_resp-reg_receiver"/>
</dbReference>
<dbReference type="OrthoDB" id="9793421at2"/>
<dbReference type="CDD" id="cd16432">
    <property type="entry name" value="CheB_Rec"/>
    <property type="match status" value="1"/>
</dbReference>
<dbReference type="SUPFAM" id="SSF52172">
    <property type="entry name" value="CheY-like"/>
    <property type="match status" value="1"/>
</dbReference>
<dbReference type="RefSeq" id="WP_153724018.1">
    <property type="nucleotide sequence ID" value="NZ_CP045875.1"/>
</dbReference>
<comment type="similarity">
    <text evidence="6">Belongs to the CheB family.</text>
</comment>
<dbReference type="SUPFAM" id="SSF52738">
    <property type="entry name" value="Methylesterase CheB, C-terminal domain"/>
    <property type="match status" value="1"/>
</dbReference>